<protein>
    <submittedName>
        <fullName evidence="2">Zinc ribbon domain protein</fullName>
    </submittedName>
</protein>
<dbReference type="EMBL" id="CP036275">
    <property type="protein sequence ID" value="QDU37613.1"/>
    <property type="molecule type" value="Genomic_DNA"/>
</dbReference>
<dbReference type="OrthoDB" id="9813321at2"/>
<evidence type="ECO:0000313" key="3">
    <source>
        <dbReference type="Proteomes" id="UP000320496"/>
    </source>
</evidence>
<dbReference type="InterPro" id="IPR013429">
    <property type="entry name" value="Regulatory_FmdB_Zinc_ribbon"/>
</dbReference>
<dbReference type="AlphaFoldDB" id="A0A517Z586"/>
<proteinExistence type="predicted"/>
<dbReference type="SMART" id="SM00834">
    <property type="entry name" value="CxxC_CXXC_SSSS"/>
    <property type="match status" value="1"/>
</dbReference>
<sequence>MPLFEYHCPNCNTSFEALVRNGEQPHCPDCQETRVEKLMSAAAGRVAAGSGLPIASSCPPSDAPPCNPHCCRLPQ</sequence>
<keyword evidence="3" id="KW-1185">Reference proteome</keyword>
<evidence type="ECO:0000259" key="1">
    <source>
        <dbReference type="SMART" id="SM00834"/>
    </source>
</evidence>
<feature type="domain" description="Putative regulatory protein FmdB zinc ribbon" evidence="1">
    <location>
        <begin position="1"/>
        <end position="40"/>
    </location>
</feature>
<dbReference type="Pfam" id="PF09723">
    <property type="entry name" value="Zn_ribbon_8"/>
    <property type="match status" value="1"/>
</dbReference>
<dbReference type="Proteomes" id="UP000320496">
    <property type="component" value="Chromosome"/>
</dbReference>
<evidence type="ECO:0000313" key="2">
    <source>
        <dbReference type="EMBL" id="QDU37613.1"/>
    </source>
</evidence>
<dbReference type="KEGG" id="mri:Mal4_19280"/>
<gene>
    <name evidence="2" type="ORF">Mal4_19280</name>
</gene>
<dbReference type="RefSeq" id="WP_145368565.1">
    <property type="nucleotide sequence ID" value="NZ_CP036275.1"/>
</dbReference>
<dbReference type="NCBIfam" id="TIGR02605">
    <property type="entry name" value="CxxC_CxxC_SSSS"/>
    <property type="match status" value="1"/>
</dbReference>
<reference evidence="2 3" key="1">
    <citation type="submission" date="2019-02" db="EMBL/GenBank/DDBJ databases">
        <title>Deep-cultivation of Planctomycetes and their phenomic and genomic characterization uncovers novel biology.</title>
        <authorList>
            <person name="Wiegand S."/>
            <person name="Jogler M."/>
            <person name="Boedeker C."/>
            <person name="Pinto D."/>
            <person name="Vollmers J."/>
            <person name="Rivas-Marin E."/>
            <person name="Kohn T."/>
            <person name="Peeters S.H."/>
            <person name="Heuer A."/>
            <person name="Rast P."/>
            <person name="Oberbeckmann S."/>
            <person name="Bunk B."/>
            <person name="Jeske O."/>
            <person name="Meyerdierks A."/>
            <person name="Storesund J.E."/>
            <person name="Kallscheuer N."/>
            <person name="Luecker S."/>
            <person name="Lage O.M."/>
            <person name="Pohl T."/>
            <person name="Merkel B.J."/>
            <person name="Hornburger P."/>
            <person name="Mueller R.-W."/>
            <person name="Bruemmer F."/>
            <person name="Labrenz M."/>
            <person name="Spormann A.M."/>
            <person name="Op den Camp H."/>
            <person name="Overmann J."/>
            <person name="Amann R."/>
            <person name="Jetten M.S.M."/>
            <person name="Mascher T."/>
            <person name="Medema M.H."/>
            <person name="Devos D.P."/>
            <person name="Kaster A.-K."/>
            <person name="Ovreas L."/>
            <person name="Rohde M."/>
            <person name="Galperin M.Y."/>
            <person name="Jogler C."/>
        </authorList>
    </citation>
    <scope>NUCLEOTIDE SEQUENCE [LARGE SCALE GENOMIC DNA]</scope>
    <source>
        <strain evidence="2 3">Mal4</strain>
    </source>
</reference>
<name>A0A517Z586_9PLAN</name>
<accession>A0A517Z586</accession>
<organism evidence="2 3">
    <name type="scientific">Maioricimonas rarisocia</name>
    <dbReference type="NCBI Taxonomy" id="2528026"/>
    <lineage>
        <taxon>Bacteria</taxon>
        <taxon>Pseudomonadati</taxon>
        <taxon>Planctomycetota</taxon>
        <taxon>Planctomycetia</taxon>
        <taxon>Planctomycetales</taxon>
        <taxon>Planctomycetaceae</taxon>
        <taxon>Maioricimonas</taxon>
    </lineage>
</organism>